<proteinExistence type="predicted"/>
<name>X0TAA3_9ZZZZ</name>
<gene>
    <name evidence="1" type="ORF">S01H1_20835</name>
</gene>
<protein>
    <submittedName>
        <fullName evidence="1">Uncharacterized protein</fullName>
    </submittedName>
</protein>
<dbReference type="AlphaFoldDB" id="X0TAA3"/>
<reference evidence="1" key="1">
    <citation type="journal article" date="2014" name="Front. Microbiol.">
        <title>High frequency of phylogenetically diverse reductive dehalogenase-homologous genes in deep subseafloor sedimentary metagenomes.</title>
        <authorList>
            <person name="Kawai M."/>
            <person name="Futagami T."/>
            <person name="Toyoda A."/>
            <person name="Takaki Y."/>
            <person name="Nishi S."/>
            <person name="Hori S."/>
            <person name="Arai W."/>
            <person name="Tsubouchi T."/>
            <person name="Morono Y."/>
            <person name="Uchiyama I."/>
            <person name="Ito T."/>
            <person name="Fujiyama A."/>
            <person name="Inagaki F."/>
            <person name="Takami H."/>
        </authorList>
    </citation>
    <scope>NUCLEOTIDE SEQUENCE</scope>
    <source>
        <strain evidence="1">Expedition CK06-06</strain>
    </source>
</reference>
<sequence length="267" mass="30358">MASERIDSVVGIFSPKTAYNRKMYRFSYDAIDSHRLRKKRLGLGGSGDKQLTETNLYKLREVNREMLRNNPLVNGLLKIERNGVIGSGVKIQARTEDDVLNAEIELAFKEQMLDKSCDVTGRFNFNQYLRKYFLSYRRDGDILTIFGDDMLQAIEGEQCGTPWGHAKAKHFDTVNGIAYSKKTGAIVGYYIGRADKFGYIKGNEYSQYKAGNVHHCFDSERFSQSRGEPVLTPSINWIDTLCDYVDAELVAAKVNACFSMFISQEYP</sequence>
<comment type="caution">
    <text evidence="1">The sequence shown here is derived from an EMBL/GenBank/DDBJ whole genome shotgun (WGS) entry which is preliminary data.</text>
</comment>
<evidence type="ECO:0000313" key="1">
    <source>
        <dbReference type="EMBL" id="GAF90139.1"/>
    </source>
</evidence>
<accession>X0TAA3</accession>
<dbReference type="GO" id="GO:0019068">
    <property type="term" value="P:virion assembly"/>
    <property type="evidence" value="ECO:0007669"/>
    <property type="project" value="InterPro"/>
</dbReference>
<dbReference type="GO" id="GO:0005198">
    <property type="term" value="F:structural molecule activity"/>
    <property type="evidence" value="ECO:0007669"/>
    <property type="project" value="InterPro"/>
</dbReference>
<feature type="non-terminal residue" evidence="1">
    <location>
        <position position="267"/>
    </location>
</feature>
<dbReference type="InterPro" id="IPR006429">
    <property type="entry name" value="Phage_lambda_portal"/>
</dbReference>
<organism evidence="1">
    <name type="scientific">marine sediment metagenome</name>
    <dbReference type="NCBI Taxonomy" id="412755"/>
    <lineage>
        <taxon>unclassified sequences</taxon>
        <taxon>metagenomes</taxon>
        <taxon>ecological metagenomes</taxon>
    </lineage>
</organism>
<dbReference type="EMBL" id="BARS01011457">
    <property type="protein sequence ID" value="GAF90139.1"/>
    <property type="molecule type" value="Genomic_DNA"/>
</dbReference>
<dbReference type="Pfam" id="PF05136">
    <property type="entry name" value="Phage_portal_2"/>
    <property type="match status" value="1"/>
</dbReference>